<dbReference type="SUPFAM" id="SSF56784">
    <property type="entry name" value="HAD-like"/>
    <property type="match status" value="1"/>
</dbReference>
<organism evidence="1 2">
    <name type="scientific">Maribacter aquimaris</name>
    <dbReference type="NCBI Taxonomy" id="2737171"/>
    <lineage>
        <taxon>Bacteria</taxon>
        <taxon>Pseudomonadati</taxon>
        <taxon>Bacteroidota</taxon>
        <taxon>Flavobacteriia</taxon>
        <taxon>Flavobacteriales</taxon>
        <taxon>Flavobacteriaceae</taxon>
        <taxon>Maribacter</taxon>
    </lineage>
</organism>
<proteinExistence type="predicted"/>
<evidence type="ECO:0000313" key="1">
    <source>
        <dbReference type="EMBL" id="MBD0776559.1"/>
    </source>
</evidence>
<dbReference type="EMBL" id="JABTCF010000001">
    <property type="protein sequence ID" value="MBD0776559.1"/>
    <property type="molecule type" value="Genomic_DNA"/>
</dbReference>
<name>A0ABR7UVQ7_9FLAO</name>
<dbReference type="SFLD" id="SFLDS00003">
    <property type="entry name" value="Haloacid_Dehalogenase"/>
    <property type="match status" value="1"/>
</dbReference>
<accession>A0ABR7UVQ7</accession>
<dbReference type="Gene3D" id="3.40.50.1000">
    <property type="entry name" value="HAD superfamily/HAD-like"/>
    <property type="match status" value="1"/>
</dbReference>
<dbReference type="Pfam" id="PF00702">
    <property type="entry name" value="Hydrolase"/>
    <property type="match status" value="1"/>
</dbReference>
<evidence type="ECO:0000313" key="2">
    <source>
        <dbReference type="Proteomes" id="UP001166021"/>
    </source>
</evidence>
<dbReference type="Gene3D" id="1.10.150.240">
    <property type="entry name" value="Putative phosphatase, domain 2"/>
    <property type="match status" value="1"/>
</dbReference>
<dbReference type="InterPro" id="IPR023198">
    <property type="entry name" value="PGP-like_dom2"/>
</dbReference>
<dbReference type="GO" id="GO:0016787">
    <property type="term" value="F:hydrolase activity"/>
    <property type="evidence" value="ECO:0007669"/>
    <property type="project" value="UniProtKB-KW"/>
</dbReference>
<dbReference type="InterPro" id="IPR036412">
    <property type="entry name" value="HAD-like_sf"/>
</dbReference>
<keyword evidence="2" id="KW-1185">Reference proteome</keyword>
<dbReference type="PANTHER" id="PTHR43611:SF3">
    <property type="entry name" value="FLAVIN MONONUCLEOTIDE HYDROLASE 1, CHLOROPLATIC"/>
    <property type="match status" value="1"/>
</dbReference>
<gene>
    <name evidence="1" type="ORF">HPE56_02040</name>
</gene>
<dbReference type="RefSeq" id="WP_188242098.1">
    <property type="nucleotide sequence ID" value="NZ_JABTCF010000001.1"/>
</dbReference>
<reference evidence="1" key="1">
    <citation type="submission" date="2020-05" db="EMBL/GenBank/DDBJ databases">
        <title>The draft genome sequence of Maribacter sp. ANRC-HE7.</title>
        <authorList>
            <person name="Mu L."/>
        </authorList>
    </citation>
    <scope>NUCLEOTIDE SEQUENCE</scope>
    <source>
        <strain evidence="1">ANRC-HE7</strain>
    </source>
</reference>
<sequence>MIKNIIFDFGDVFINLDKEILFREIQKYDNTNLTADLLALSNDFEVGAISSGDFVKKLQIAFPSASSQEIVRIWNGMILDFPEYRLEFIEKLAQEKTHRLFLLSNTNALHISKVIETMGEHNYHRFKNCFEQFYLSHEIEMRKPNKDIYGFVLKENDLNAPETLFIDDTLENTLAAEQLGIKTWNISVGKEDIIQLNSRI</sequence>
<dbReference type="SFLD" id="SFLDG01129">
    <property type="entry name" value="C1.5:_HAD__Beta-PGM__Phosphata"/>
    <property type="match status" value="1"/>
</dbReference>
<dbReference type="PANTHER" id="PTHR43611">
    <property type="entry name" value="ALPHA-D-GLUCOSE 1-PHOSPHATE PHOSPHATASE"/>
    <property type="match status" value="1"/>
</dbReference>
<protein>
    <submittedName>
        <fullName evidence="1">HAD-IA family hydrolase</fullName>
    </submittedName>
</protein>
<dbReference type="InterPro" id="IPR023214">
    <property type="entry name" value="HAD_sf"/>
</dbReference>
<keyword evidence="1" id="KW-0378">Hydrolase</keyword>
<comment type="caution">
    <text evidence="1">The sequence shown here is derived from an EMBL/GenBank/DDBJ whole genome shotgun (WGS) entry which is preliminary data.</text>
</comment>
<dbReference type="InterPro" id="IPR006439">
    <property type="entry name" value="HAD-SF_hydro_IA"/>
</dbReference>
<dbReference type="NCBIfam" id="TIGR01509">
    <property type="entry name" value="HAD-SF-IA-v3"/>
    <property type="match status" value="1"/>
</dbReference>
<dbReference type="Proteomes" id="UP001166021">
    <property type="component" value="Unassembled WGS sequence"/>
</dbReference>